<organism evidence="7 8">
    <name type="scientific">Lactobacillus iners</name>
    <dbReference type="NCBI Taxonomy" id="147802"/>
    <lineage>
        <taxon>Bacteria</taxon>
        <taxon>Bacillati</taxon>
        <taxon>Bacillota</taxon>
        <taxon>Bacilli</taxon>
        <taxon>Lactobacillales</taxon>
        <taxon>Lactobacillaceae</taxon>
        <taxon>Lactobacillus</taxon>
    </lineage>
</organism>
<evidence type="ECO:0000256" key="4">
    <source>
        <dbReference type="ARBA" id="ARBA00022989"/>
    </source>
</evidence>
<feature type="transmembrane region" description="Helical" evidence="6">
    <location>
        <begin position="430"/>
        <end position="453"/>
    </location>
</feature>
<proteinExistence type="predicted"/>
<protein>
    <submittedName>
        <fullName evidence="7">Polysaccharide biosynthesis protein</fullName>
    </submittedName>
</protein>
<evidence type="ECO:0000256" key="5">
    <source>
        <dbReference type="ARBA" id="ARBA00023136"/>
    </source>
</evidence>
<feature type="transmembrane region" description="Helical" evidence="6">
    <location>
        <begin position="247"/>
        <end position="267"/>
    </location>
</feature>
<evidence type="ECO:0000256" key="6">
    <source>
        <dbReference type="SAM" id="Phobius"/>
    </source>
</evidence>
<dbReference type="PANTHER" id="PTHR30250">
    <property type="entry name" value="PST FAMILY PREDICTED COLANIC ACID TRANSPORTER"/>
    <property type="match status" value="1"/>
</dbReference>
<comment type="subcellular location">
    <subcellularLocation>
        <location evidence="1">Cell membrane</location>
        <topology evidence="1">Multi-pass membrane protein</topology>
    </subcellularLocation>
</comment>
<evidence type="ECO:0000313" key="8">
    <source>
        <dbReference type="Proteomes" id="UP000501676"/>
    </source>
</evidence>
<feature type="transmembrane region" description="Helical" evidence="6">
    <location>
        <begin position="201"/>
        <end position="219"/>
    </location>
</feature>
<keyword evidence="2" id="KW-1003">Cell membrane</keyword>
<gene>
    <name evidence="7" type="ORF">G6Z83_01055</name>
</gene>
<feature type="transmembrane region" description="Helical" evidence="6">
    <location>
        <begin position="61"/>
        <end position="81"/>
    </location>
</feature>
<dbReference type="Pfam" id="PF01943">
    <property type="entry name" value="Polysacc_synt"/>
    <property type="match status" value="1"/>
</dbReference>
<dbReference type="RefSeq" id="WP_164823869.1">
    <property type="nucleotide sequence ID" value="NZ_CP049228.1"/>
</dbReference>
<dbReference type="InterPro" id="IPR050833">
    <property type="entry name" value="Poly_Biosynth_Transport"/>
</dbReference>
<keyword evidence="5 6" id="KW-0472">Membrane</keyword>
<dbReference type="PANTHER" id="PTHR30250:SF21">
    <property type="entry name" value="LIPID II FLIPPASE MURJ"/>
    <property type="match status" value="1"/>
</dbReference>
<accession>A0A6G7B876</accession>
<feature type="transmembrane region" description="Helical" evidence="6">
    <location>
        <begin position="101"/>
        <end position="123"/>
    </location>
</feature>
<keyword evidence="4 6" id="KW-1133">Transmembrane helix</keyword>
<evidence type="ECO:0000256" key="1">
    <source>
        <dbReference type="ARBA" id="ARBA00004651"/>
    </source>
</evidence>
<feature type="transmembrane region" description="Helical" evidence="6">
    <location>
        <begin position="174"/>
        <end position="195"/>
    </location>
</feature>
<evidence type="ECO:0000313" key="7">
    <source>
        <dbReference type="EMBL" id="QIH23364.1"/>
    </source>
</evidence>
<keyword evidence="3 6" id="KW-0812">Transmembrane</keyword>
<dbReference type="InterPro" id="IPR002797">
    <property type="entry name" value="Polysacc_synth"/>
</dbReference>
<dbReference type="PIRSF" id="PIRSF038958">
    <property type="entry name" value="PG_synth_SpoVB"/>
    <property type="match status" value="1"/>
</dbReference>
<feature type="transmembrane region" description="Helical" evidence="6">
    <location>
        <begin position="497"/>
        <end position="517"/>
    </location>
</feature>
<reference evidence="7 8" key="1">
    <citation type="submission" date="2020-02" db="EMBL/GenBank/DDBJ databases">
        <title>Complete genome sequences of six Lactobacillus iners strains isolated from the human vagina.</title>
        <authorList>
            <person name="France M.T."/>
            <person name="Rutt L."/>
            <person name="Narina S."/>
            <person name="Arbaugh S."/>
            <person name="Humphrys M.S."/>
            <person name="Ma B."/>
            <person name="Hayward M.R."/>
            <person name="Relman D."/>
            <person name="Kwon D.S."/>
            <person name="Ravel J."/>
        </authorList>
    </citation>
    <scope>NUCLEOTIDE SEQUENCE [LARGE SCALE GENOMIC DNA]</scope>
    <source>
        <strain evidence="7 8">C0210C1</strain>
    </source>
</reference>
<dbReference type="AlphaFoldDB" id="A0A6G7B876"/>
<feature type="transmembrane region" description="Helical" evidence="6">
    <location>
        <begin position="21"/>
        <end position="41"/>
    </location>
</feature>
<feature type="transmembrane region" description="Helical" evidence="6">
    <location>
        <begin position="135"/>
        <end position="153"/>
    </location>
</feature>
<dbReference type="Proteomes" id="UP000501676">
    <property type="component" value="Chromosome"/>
</dbReference>
<dbReference type="CDD" id="cd13124">
    <property type="entry name" value="MATE_SpoVB_like"/>
    <property type="match status" value="1"/>
</dbReference>
<dbReference type="GO" id="GO:0005886">
    <property type="term" value="C:plasma membrane"/>
    <property type="evidence" value="ECO:0007669"/>
    <property type="project" value="UniProtKB-SubCell"/>
</dbReference>
<dbReference type="InterPro" id="IPR024923">
    <property type="entry name" value="PG_synth_SpoVB"/>
</dbReference>
<evidence type="ECO:0000256" key="3">
    <source>
        <dbReference type="ARBA" id="ARBA00022692"/>
    </source>
</evidence>
<feature type="transmembrane region" description="Helical" evidence="6">
    <location>
        <begin position="408"/>
        <end position="424"/>
    </location>
</feature>
<dbReference type="EMBL" id="CP049228">
    <property type="protein sequence ID" value="QIH23364.1"/>
    <property type="molecule type" value="Genomic_DNA"/>
</dbReference>
<evidence type="ECO:0000256" key="2">
    <source>
        <dbReference type="ARBA" id="ARBA00022475"/>
    </source>
</evidence>
<feature type="transmembrane region" description="Helical" evidence="6">
    <location>
        <begin position="371"/>
        <end position="396"/>
    </location>
</feature>
<sequence>MNNNNQQTENSRISLLKGSAWMTLGSIFSRVLGAIYIIPWYAWMGAHGNVANALTAKSYNIYSLFLIISTAGIPGAVAKQVAKYNAINEYGIGRKLFKHGLFLMMIFGVVSAFVMTIASPILAGNDSRQIPVLHSLALAVLIIPILSIMRGYFQGYNDMMPSALSQLVEQIARVAWMLFTAYLIMQVQHGSYLTAVIQSNLAAAVGAFFGIALLVLFLLKRKSNDDKLILSSNNEIEVSTQSLFKEIIGQSVPFIIIDSGITFFQLMDQYTFHPIMNNLVHVSYDQIESWYALFGLNANKLIMVIVSLATAMAMTAIPLLSGAHAKKDYKDISRQIENTLELFLFFMIPASLGMAAVSVPVYTIFYGADPLGANILFLSGIAAMFLGAFTILMAILQGLSENGLAIKYLLIGIIIKSIFQWPAIKLFQVYGPLISTIIGLIFTITFALMHLRIKYKYNYKRTKKIFIAILIVSLMMFMLSLIFVVIAGKLLNPEHRINALILATGGSIIGGLFYFYITFKLKLAQKVIGNKVERLATKLHIC</sequence>
<feature type="transmembrane region" description="Helical" evidence="6">
    <location>
        <begin position="342"/>
        <end position="365"/>
    </location>
</feature>
<feature type="transmembrane region" description="Helical" evidence="6">
    <location>
        <begin position="301"/>
        <end position="321"/>
    </location>
</feature>
<name>A0A6G7B876_9LACO</name>
<feature type="transmembrane region" description="Helical" evidence="6">
    <location>
        <begin position="465"/>
        <end position="491"/>
    </location>
</feature>